<evidence type="ECO:0000313" key="11">
    <source>
        <dbReference type="Proteomes" id="UP000033965"/>
    </source>
</evidence>
<dbReference type="InterPro" id="IPR036837">
    <property type="entry name" value="Cation_efflux_CTD_sf"/>
</dbReference>
<dbReference type="GO" id="GO:0008324">
    <property type="term" value="F:monoatomic cation transmembrane transporter activity"/>
    <property type="evidence" value="ECO:0007669"/>
    <property type="project" value="InterPro"/>
</dbReference>
<evidence type="ECO:0000256" key="7">
    <source>
        <dbReference type="SAM" id="Phobius"/>
    </source>
</evidence>
<sequence length="302" mass="33002">MKNNSGLEARIKRGLKTAIISLLLNSLLAIIKVATGVLGNCYALIADGIESLTDIFSSTVVYRGIKISSLPPDEKYPFGYGKAESLAALIVSAVLLGAASTISVQSLREIAHPHHPPEPYTLYVLIFVILVKETMFRFFHKTGKEIDSMSIQAEAWHSRSDALTSLAAFIGISAGLIGGPGYENMDDWAALFASGVIFFNGFRILRSAIVELMDAGPSPEIERRIRVIAREVPGVRDVEKCLVRKSGYRYFVEVHLEVEGTISVKEGHDIAHEVKDHLLNAGMSLINVVIHVEPYGQIRSNG</sequence>
<comment type="subcellular location">
    <subcellularLocation>
        <location evidence="1">Membrane</location>
        <topology evidence="1">Multi-pass membrane protein</topology>
    </subcellularLocation>
</comment>
<feature type="transmembrane region" description="Helical" evidence="7">
    <location>
        <begin position="188"/>
        <end position="205"/>
    </location>
</feature>
<evidence type="ECO:0000256" key="2">
    <source>
        <dbReference type="ARBA" id="ARBA00008114"/>
    </source>
</evidence>
<dbReference type="Pfam" id="PF01545">
    <property type="entry name" value="Cation_efflux"/>
    <property type="match status" value="1"/>
</dbReference>
<protein>
    <submittedName>
        <fullName evidence="10">Uncharacterized protein</fullName>
    </submittedName>
</protein>
<organism evidence="10 11">
    <name type="scientific">Candidatus Kaiserbacteria bacterium GW2011_GWA2_49_19</name>
    <dbReference type="NCBI Taxonomy" id="1618669"/>
    <lineage>
        <taxon>Bacteria</taxon>
        <taxon>Candidatus Kaiseribacteriota</taxon>
    </lineage>
</organism>
<feature type="domain" description="Cation efflux protein cytoplasmic" evidence="9">
    <location>
        <begin position="217"/>
        <end position="295"/>
    </location>
</feature>
<dbReference type="Gene3D" id="3.30.70.1350">
    <property type="entry name" value="Cation efflux protein, cytoplasmic domain"/>
    <property type="match status" value="1"/>
</dbReference>
<keyword evidence="6 7" id="KW-0472">Membrane</keyword>
<evidence type="ECO:0000259" key="8">
    <source>
        <dbReference type="Pfam" id="PF01545"/>
    </source>
</evidence>
<evidence type="ECO:0000256" key="3">
    <source>
        <dbReference type="ARBA" id="ARBA00022448"/>
    </source>
</evidence>
<dbReference type="SUPFAM" id="SSF161111">
    <property type="entry name" value="Cation efflux protein transmembrane domain-like"/>
    <property type="match status" value="1"/>
</dbReference>
<accession>A0A0G1VQZ3</accession>
<gene>
    <name evidence="10" type="ORF">UY44_C0006G0008</name>
</gene>
<keyword evidence="5 7" id="KW-1133">Transmembrane helix</keyword>
<reference evidence="10 11" key="1">
    <citation type="journal article" date="2015" name="Nature">
        <title>rRNA introns, odd ribosomes, and small enigmatic genomes across a large radiation of phyla.</title>
        <authorList>
            <person name="Brown C.T."/>
            <person name="Hug L.A."/>
            <person name="Thomas B.C."/>
            <person name="Sharon I."/>
            <person name="Castelle C.J."/>
            <person name="Singh A."/>
            <person name="Wilkins M.J."/>
            <person name="Williams K.H."/>
            <person name="Banfield J.F."/>
        </authorList>
    </citation>
    <scope>NUCLEOTIDE SEQUENCE [LARGE SCALE GENOMIC DNA]</scope>
</reference>
<dbReference type="Pfam" id="PF16916">
    <property type="entry name" value="ZT_dimer"/>
    <property type="match status" value="1"/>
</dbReference>
<evidence type="ECO:0000256" key="4">
    <source>
        <dbReference type="ARBA" id="ARBA00022692"/>
    </source>
</evidence>
<dbReference type="FunFam" id="1.20.1510.10:FF:000006">
    <property type="entry name" value="Divalent cation efflux transporter"/>
    <property type="match status" value="1"/>
</dbReference>
<comment type="caution">
    <text evidence="10">The sequence shown here is derived from an EMBL/GenBank/DDBJ whole genome shotgun (WGS) entry which is preliminary data.</text>
</comment>
<dbReference type="InterPro" id="IPR002524">
    <property type="entry name" value="Cation_efflux"/>
</dbReference>
<name>A0A0G1VQZ3_9BACT</name>
<dbReference type="InterPro" id="IPR027469">
    <property type="entry name" value="Cation_efflux_TMD_sf"/>
</dbReference>
<evidence type="ECO:0000313" key="10">
    <source>
        <dbReference type="EMBL" id="KKW08923.1"/>
    </source>
</evidence>
<comment type="similarity">
    <text evidence="2">Belongs to the cation diffusion facilitator (CDF) transporter (TC 2.A.4) family.</text>
</comment>
<feature type="transmembrane region" description="Helical" evidence="7">
    <location>
        <begin position="20"/>
        <end position="38"/>
    </location>
</feature>
<dbReference type="GO" id="GO:0016020">
    <property type="term" value="C:membrane"/>
    <property type="evidence" value="ECO:0007669"/>
    <property type="project" value="UniProtKB-SubCell"/>
</dbReference>
<dbReference type="InterPro" id="IPR050291">
    <property type="entry name" value="CDF_Transporter"/>
</dbReference>
<dbReference type="NCBIfam" id="TIGR01297">
    <property type="entry name" value="CDF"/>
    <property type="match status" value="1"/>
</dbReference>
<evidence type="ECO:0000256" key="6">
    <source>
        <dbReference type="ARBA" id="ARBA00023136"/>
    </source>
</evidence>
<evidence type="ECO:0000256" key="5">
    <source>
        <dbReference type="ARBA" id="ARBA00022989"/>
    </source>
</evidence>
<dbReference type="PANTHER" id="PTHR43840">
    <property type="entry name" value="MITOCHONDRIAL METAL TRANSPORTER 1-RELATED"/>
    <property type="match status" value="1"/>
</dbReference>
<evidence type="ECO:0000256" key="1">
    <source>
        <dbReference type="ARBA" id="ARBA00004141"/>
    </source>
</evidence>
<dbReference type="AlphaFoldDB" id="A0A0G1VQZ3"/>
<feature type="domain" description="Cation efflux protein transmembrane" evidence="8">
    <location>
        <begin position="19"/>
        <end position="213"/>
    </location>
</feature>
<dbReference type="PANTHER" id="PTHR43840:SF15">
    <property type="entry name" value="MITOCHONDRIAL METAL TRANSPORTER 1-RELATED"/>
    <property type="match status" value="1"/>
</dbReference>
<evidence type="ECO:0000259" key="9">
    <source>
        <dbReference type="Pfam" id="PF16916"/>
    </source>
</evidence>
<feature type="transmembrane region" description="Helical" evidence="7">
    <location>
        <begin position="120"/>
        <end position="139"/>
    </location>
</feature>
<dbReference type="Proteomes" id="UP000033965">
    <property type="component" value="Unassembled WGS sequence"/>
</dbReference>
<dbReference type="InterPro" id="IPR027470">
    <property type="entry name" value="Cation_efflux_CTD"/>
</dbReference>
<dbReference type="EMBL" id="LCPZ01000006">
    <property type="protein sequence ID" value="KKW08923.1"/>
    <property type="molecule type" value="Genomic_DNA"/>
</dbReference>
<feature type="transmembrane region" description="Helical" evidence="7">
    <location>
        <begin position="86"/>
        <end position="108"/>
    </location>
</feature>
<keyword evidence="4 7" id="KW-0812">Transmembrane</keyword>
<dbReference type="InterPro" id="IPR058533">
    <property type="entry name" value="Cation_efflux_TM"/>
</dbReference>
<dbReference type="Gene3D" id="1.20.1510.10">
    <property type="entry name" value="Cation efflux protein transmembrane domain"/>
    <property type="match status" value="1"/>
</dbReference>
<dbReference type="PATRIC" id="fig|1618669.3.peg.247"/>
<keyword evidence="3" id="KW-0813">Transport</keyword>
<proteinExistence type="inferred from homology"/>
<dbReference type="SUPFAM" id="SSF160240">
    <property type="entry name" value="Cation efflux protein cytoplasmic domain-like"/>
    <property type="match status" value="1"/>
</dbReference>